<proteinExistence type="predicted"/>
<dbReference type="InterPro" id="IPR013130">
    <property type="entry name" value="Fe3_Rdtase_TM_dom"/>
</dbReference>
<evidence type="ECO:0000259" key="8">
    <source>
        <dbReference type="Pfam" id="PF08030"/>
    </source>
</evidence>
<keyword evidence="10" id="KW-1185">Reference proteome</keyword>
<evidence type="ECO:0000313" key="9">
    <source>
        <dbReference type="EMBL" id="RJG40188.1"/>
    </source>
</evidence>
<feature type="transmembrane region" description="Helical" evidence="6">
    <location>
        <begin position="390"/>
        <end position="410"/>
    </location>
</feature>
<evidence type="ECO:0008006" key="11">
    <source>
        <dbReference type="Google" id="ProtNLM"/>
    </source>
</evidence>
<evidence type="ECO:0000256" key="3">
    <source>
        <dbReference type="ARBA" id="ARBA00022989"/>
    </source>
</evidence>
<dbReference type="SUPFAM" id="SSF63380">
    <property type="entry name" value="Riboflavin synthase domain-like"/>
    <property type="match status" value="1"/>
</dbReference>
<sequence>MRWIQTLNIFSLVWLLCLIAGLTYQAYLGWYYESNETTNIYLQLGRVAAYCLLVLMALFWLPVMRNSLTWLSQFKISQLLPIRRVKSLHKWLGHLLMIFALLHGSQYLLYFDTLEEDFVPVLVGSEPDLVRSMKTTMYEFVSEDESIDLVAQWIAQGRSRSLYETDIAPLMTEDCTKCHSKDSTMTYAINDLPLQTYDEVVSLSYSGWLSRQFRINMSGLLMFALFSLIWFTSLMWFRRKNYRAFRHIHRLGYLIAILSLLHVPRLEWLLAPCLVLFAELTINRSLRRYRQVACEVDQSLPGFVLLHLALPPHINNQAGHYVQLKSRQLVDQDWHDFSLTGMTDPQGRAIIKVQRVGRWTNELAQHGELMMDVRGAWASPMAYAKHKQHWLLVAGGIGITPIISLLYAWLAGTKQPQKITLIWVLREAKLLAWIEPMLCKLMQRFGTQITVECYLTSSQAYPAWLQTLAQESKWQDHILLSHGRPDFDAVCTRQGFVRKPTIFTCGPEPMMAAAKKAGKRQGWKTICEQF</sequence>
<comment type="caution">
    <text evidence="9">The sequence shown here is derived from an EMBL/GenBank/DDBJ whole genome shotgun (WGS) entry which is preliminary data.</text>
</comment>
<dbReference type="InterPro" id="IPR013121">
    <property type="entry name" value="Fe_red_NAD-bd_6"/>
</dbReference>
<dbReference type="GO" id="GO:0016175">
    <property type="term" value="F:superoxide-generating NAD(P)H oxidase activity"/>
    <property type="evidence" value="ECO:0007669"/>
    <property type="project" value="TreeGrafter"/>
</dbReference>
<evidence type="ECO:0000313" key="10">
    <source>
        <dbReference type="Proteomes" id="UP000283255"/>
    </source>
</evidence>
<dbReference type="InterPro" id="IPR050369">
    <property type="entry name" value="RBOH/FRE"/>
</dbReference>
<evidence type="ECO:0000256" key="1">
    <source>
        <dbReference type="ARBA" id="ARBA00004141"/>
    </source>
</evidence>
<keyword evidence="2 6" id="KW-0812">Transmembrane</keyword>
<comment type="subcellular location">
    <subcellularLocation>
        <location evidence="1">Membrane</location>
        <topology evidence="1">Multi-pass membrane protein</topology>
    </subcellularLocation>
</comment>
<dbReference type="RefSeq" id="WP_119911943.1">
    <property type="nucleotide sequence ID" value="NZ_QZCH01000027.1"/>
</dbReference>
<dbReference type="SUPFAM" id="SSF52343">
    <property type="entry name" value="Ferredoxin reductase-like, C-terminal NADP-linked domain"/>
    <property type="match status" value="1"/>
</dbReference>
<organism evidence="9 10">
    <name type="scientific">Motilimonas pumila</name>
    <dbReference type="NCBI Taxonomy" id="2303987"/>
    <lineage>
        <taxon>Bacteria</taxon>
        <taxon>Pseudomonadati</taxon>
        <taxon>Pseudomonadota</taxon>
        <taxon>Gammaproteobacteria</taxon>
        <taxon>Alteromonadales</taxon>
        <taxon>Alteromonadales genera incertae sedis</taxon>
        <taxon>Motilimonas</taxon>
    </lineage>
</organism>
<feature type="transmembrane region" description="Helical" evidence="6">
    <location>
        <begin position="47"/>
        <end position="71"/>
    </location>
</feature>
<evidence type="ECO:0000256" key="5">
    <source>
        <dbReference type="ARBA" id="ARBA00023136"/>
    </source>
</evidence>
<dbReference type="Proteomes" id="UP000283255">
    <property type="component" value="Unassembled WGS sequence"/>
</dbReference>
<evidence type="ECO:0000256" key="6">
    <source>
        <dbReference type="SAM" id="Phobius"/>
    </source>
</evidence>
<dbReference type="PANTHER" id="PTHR11972">
    <property type="entry name" value="NADPH OXIDASE"/>
    <property type="match status" value="1"/>
</dbReference>
<dbReference type="EMBL" id="QZCH01000027">
    <property type="protein sequence ID" value="RJG40188.1"/>
    <property type="molecule type" value="Genomic_DNA"/>
</dbReference>
<protein>
    <recommendedName>
        <fullName evidence="11">FAD-binding FR-type domain-containing protein</fullName>
    </recommendedName>
</protein>
<dbReference type="Pfam" id="PF01794">
    <property type="entry name" value="Ferric_reduct"/>
    <property type="match status" value="1"/>
</dbReference>
<reference evidence="9 10" key="1">
    <citation type="submission" date="2018-09" db="EMBL/GenBank/DDBJ databases">
        <authorList>
            <person name="Wang F."/>
        </authorList>
    </citation>
    <scope>NUCLEOTIDE SEQUENCE [LARGE SCALE GENOMIC DNA]</scope>
    <source>
        <strain evidence="9 10">PLHSC7-2</strain>
    </source>
</reference>
<evidence type="ECO:0000256" key="4">
    <source>
        <dbReference type="ARBA" id="ARBA00023002"/>
    </source>
</evidence>
<dbReference type="AlphaFoldDB" id="A0A418YB37"/>
<dbReference type="InterPro" id="IPR039261">
    <property type="entry name" value="FNR_nucleotide-bd"/>
</dbReference>
<dbReference type="PANTHER" id="PTHR11972:SF69">
    <property type="entry name" value="FERRIC REDUCTION OXIDASE 6-RELATED"/>
    <property type="match status" value="1"/>
</dbReference>
<keyword evidence="5 6" id="KW-0472">Membrane</keyword>
<reference evidence="9 10" key="2">
    <citation type="submission" date="2019-01" db="EMBL/GenBank/DDBJ databases">
        <title>Motilimonas pumilus sp. nov., isolated from the gut of sea cucumber (Apostichopus japonicus).</title>
        <authorList>
            <person name="Wang F.-Q."/>
            <person name="Ren L.-H."/>
            <person name="Lin Y.-W."/>
            <person name="Sun G.-H."/>
            <person name="Du Z.-J."/>
            <person name="Zhao J.-X."/>
            <person name="Liu X.-J."/>
            <person name="Liu L.-J."/>
        </authorList>
    </citation>
    <scope>NUCLEOTIDE SEQUENCE [LARGE SCALE GENOMIC DNA]</scope>
    <source>
        <strain evidence="9 10">PLHSC7-2</strain>
    </source>
</reference>
<evidence type="ECO:0000259" key="7">
    <source>
        <dbReference type="Pfam" id="PF01794"/>
    </source>
</evidence>
<feature type="transmembrane region" description="Helical" evidence="6">
    <location>
        <begin position="91"/>
        <end position="110"/>
    </location>
</feature>
<dbReference type="Pfam" id="PF08030">
    <property type="entry name" value="NAD_binding_6"/>
    <property type="match status" value="1"/>
</dbReference>
<dbReference type="InterPro" id="IPR017938">
    <property type="entry name" value="Riboflavin_synthase-like_b-brl"/>
</dbReference>
<evidence type="ECO:0000256" key="2">
    <source>
        <dbReference type="ARBA" id="ARBA00022692"/>
    </source>
</evidence>
<feature type="transmembrane region" description="Helical" evidence="6">
    <location>
        <begin position="7"/>
        <end position="27"/>
    </location>
</feature>
<dbReference type="Gene3D" id="3.40.50.80">
    <property type="entry name" value="Nucleotide-binding domain of ferredoxin-NADP reductase (FNR) module"/>
    <property type="match status" value="1"/>
</dbReference>
<dbReference type="OrthoDB" id="581532at2"/>
<keyword evidence="4" id="KW-0560">Oxidoreductase</keyword>
<name>A0A418YB37_9GAMM</name>
<dbReference type="GO" id="GO:0005886">
    <property type="term" value="C:plasma membrane"/>
    <property type="evidence" value="ECO:0007669"/>
    <property type="project" value="TreeGrafter"/>
</dbReference>
<feature type="domain" description="Ferric reductase NAD binding" evidence="8">
    <location>
        <begin position="391"/>
        <end position="516"/>
    </location>
</feature>
<keyword evidence="3 6" id="KW-1133">Transmembrane helix</keyword>
<accession>A0A418YB37</accession>
<gene>
    <name evidence="9" type="ORF">D1Z90_16740</name>
</gene>
<feature type="domain" description="Ferric oxidoreductase" evidence="7">
    <location>
        <begin position="211"/>
        <end position="259"/>
    </location>
</feature>
<feature type="transmembrane region" description="Helical" evidence="6">
    <location>
        <begin position="215"/>
        <end position="237"/>
    </location>
</feature>